<dbReference type="RefSeq" id="WP_126783796.1">
    <property type="nucleotide sequence ID" value="NZ_PIQF01000001.1"/>
</dbReference>
<dbReference type="CDD" id="cd04301">
    <property type="entry name" value="NAT_SF"/>
    <property type="match status" value="1"/>
</dbReference>
<dbReference type="Proteomes" id="UP000287908">
    <property type="component" value="Unassembled WGS sequence"/>
</dbReference>
<keyword evidence="2" id="KW-0012">Acyltransferase</keyword>
<dbReference type="InterPro" id="IPR050680">
    <property type="entry name" value="YpeA/RimI_acetyltransf"/>
</dbReference>
<dbReference type="AlphaFoldDB" id="A0A432ZI09"/>
<sequence>MNQAHSNRYKVTPASYEDIARLAFLEKQVYADDAYSGLFFYQALRQWPATFLTVKDADSAEGYSLLVPVTASKLSLMSVLIGESAQGKGLGRKLLQESVTLARSLGYKEIELSVSPANTPAIALYQSFGFKKTETIADYLGPGEDRTIMTLLL</sequence>
<feature type="domain" description="N-acetyltransferase" evidence="3">
    <location>
        <begin position="9"/>
        <end position="153"/>
    </location>
</feature>
<keyword evidence="5" id="KW-1185">Reference proteome</keyword>
<comment type="caution">
    <text evidence="4">The sequence shown here is derived from an EMBL/GenBank/DDBJ whole genome shotgun (WGS) entry which is preliminary data.</text>
</comment>
<organism evidence="4 5">
    <name type="scientific">Idiomarina seosinensis</name>
    <dbReference type="NCBI Taxonomy" id="281739"/>
    <lineage>
        <taxon>Bacteria</taxon>
        <taxon>Pseudomonadati</taxon>
        <taxon>Pseudomonadota</taxon>
        <taxon>Gammaproteobacteria</taxon>
        <taxon>Alteromonadales</taxon>
        <taxon>Idiomarinaceae</taxon>
        <taxon>Idiomarina</taxon>
    </lineage>
</organism>
<dbReference type="Gene3D" id="3.40.630.30">
    <property type="match status" value="1"/>
</dbReference>
<evidence type="ECO:0000256" key="1">
    <source>
        <dbReference type="ARBA" id="ARBA00022679"/>
    </source>
</evidence>
<dbReference type="Pfam" id="PF00583">
    <property type="entry name" value="Acetyltransf_1"/>
    <property type="match status" value="1"/>
</dbReference>
<gene>
    <name evidence="4" type="ORF">CWI81_03335</name>
</gene>
<dbReference type="InterPro" id="IPR000182">
    <property type="entry name" value="GNAT_dom"/>
</dbReference>
<dbReference type="PANTHER" id="PTHR43420">
    <property type="entry name" value="ACETYLTRANSFERASE"/>
    <property type="match status" value="1"/>
</dbReference>
<keyword evidence="1 4" id="KW-0808">Transferase</keyword>
<dbReference type="EMBL" id="PIQF01000001">
    <property type="protein sequence ID" value="RUO77524.1"/>
    <property type="molecule type" value="Genomic_DNA"/>
</dbReference>
<evidence type="ECO:0000256" key="2">
    <source>
        <dbReference type="ARBA" id="ARBA00023315"/>
    </source>
</evidence>
<protein>
    <submittedName>
        <fullName evidence="4">N-acetyltransferase</fullName>
    </submittedName>
</protein>
<dbReference type="PROSITE" id="PS51186">
    <property type="entry name" value="GNAT"/>
    <property type="match status" value="1"/>
</dbReference>
<accession>A0A432ZI09</accession>
<dbReference type="SUPFAM" id="SSF55729">
    <property type="entry name" value="Acyl-CoA N-acyltransferases (Nat)"/>
    <property type="match status" value="1"/>
</dbReference>
<evidence type="ECO:0000313" key="4">
    <source>
        <dbReference type="EMBL" id="RUO77524.1"/>
    </source>
</evidence>
<name>A0A432ZI09_9GAMM</name>
<reference evidence="4 5" key="1">
    <citation type="journal article" date="2011" name="Front. Microbiol.">
        <title>Genomic signatures of strain selection and enhancement in Bacillus atrophaeus var. globigii, a historical biowarfare simulant.</title>
        <authorList>
            <person name="Gibbons H.S."/>
            <person name="Broomall S.M."/>
            <person name="McNew L.A."/>
            <person name="Daligault H."/>
            <person name="Chapman C."/>
            <person name="Bruce D."/>
            <person name="Karavis M."/>
            <person name="Krepps M."/>
            <person name="McGregor P.A."/>
            <person name="Hong C."/>
            <person name="Park K.H."/>
            <person name="Akmal A."/>
            <person name="Feldman A."/>
            <person name="Lin J.S."/>
            <person name="Chang W.E."/>
            <person name="Higgs B.W."/>
            <person name="Demirev P."/>
            <person name="Lindquist J."/>
            <person name="Liem A."/>
            <person name="Fochler E."/>
            <person name="Read T.D."/>
            <person name="Tapia R."/>
            <person name="Johnson S."/>
            <person name="Bishop-Lilly K.A."/>
            <person name="Detter C."/>
            <person name="Han C."/>
            <person name="Sozhamannan S."/>
            <person name="Rosenzweig C.N."/>
            <person name="Skowronski E.W."/>
        </authorList>
    </citation>
    <scope>NUCLEOTIDE SEQUENCE [LARGE SCALE GENOMIC DNA]</scope>
    <source>
        <strain evidence="4 5">CL-SP19</strain>
    </source>
</reference>
<evidence type="ECO:0000259" key="3">
    <source>
        <dbReference type="PROSITE" id="PS51186"/>
    </source>
</evidence>
<evidence type="ECO:0000313" key="5">
    <source>
        <dbReference type="Proteomes" id="UP000287908"/>
    </source>
</evidence>
<dbReference type="GO" id="GO:0016747">
    <property type="term" value="F:acyltransferase activity, transferring groups other than amino-acyl groups"/>
    <property type="evidence" value="ECO:0007669"/>
    <property type="project" value="InterPro"/>
</dbReference>
<proteinExistence type="predicted"/>
<dbReference type="InterPro" id="IPR016181">
    <property type="entry name" value="Acyl_CoA_acyltransferase"/>
</dbReference>
<dbReference type="OrthoDB" id="5187710at2"/>